<reference evidence="2" key="2">
    <citation type="journal article" date="2015" name="Data Brief">
        <title>Shoot transcriptome of the giant reed, Arundo donax.</title>
        <authorList>
            <person name="Barrero R.A."/>
            <person name="Guerrero F.D."/>
            <person name="Moolhuijzen P."/>
            <person name="Goolsby J.A."/>
            <person name="Tidwell J."/>
            <person name="Bellgard S.E."/>
            <person name="Bellgard M.I."/>
        </authorList>
    </citation>
    <scope>NUCLEOTIDE SEQUENCE</scope>
    <source>
        <tissue evidence="2">Shoot tissue taken approximately 20 cm above the soil surface</tissue>
    </source>
</reference>
<evidence type="ECO:0000256" key="1">
    <source>
        <dbReference type="SAM" id="SignalP"/>
    </source>
</evidence>
<feature type="signal peptide" evidence="1">
    <location>
        <begin position="1"/>
        <end position="17"/>
    </location>
</feature>
<name>A0A0A9F6S2_ARUDO</name>
<evidence type="ECO:0000313" key="2">
    <source>
        <dbReference type="EMBL" id="JAE06909.1"/>
    </source>
</evidence>
<dbReference type="AlphaFoldDB" id="A0A0A9F6S2"/>
<protein>
    <submittedName>
        <fullName evidence="2">Uncharacterized protein</fullName>
    </submittedName>
</protein>
<accession>A0A0A9F6S2</accession>
<reference evidence="2" key="1">
    <citation type="submission" date="2014-09" db="EMBL/GenBank/DDBJ databases">
        <authorList>
            <person name="Magalhaes I.L.F."/>
            <person name="Oliveira U."/>
            <person name="Santos F.R."/>
            <person name="Vidigal T.H.D.A."/>
            <person name="Brescovit A.D."/>
            <person name="Santos A.J."/>
        </authorList>
    </citation>
    <scope>NUCLEOTIDE SEQUENCE</scope>
    <source>
        <tissue evidence="2">Shoot tissue taken approximately 20 cm above the soil surface</tissue>
    </source>
</reference>
<feature type="chain" id="PRO_5002045682" evidence="1">
    <location>
        <begin position="18"/>
        <end position="41"/>
    </location>
</feature>
<keyword evidence="1" id="KW-0732">Signal</keyword>
<dbReference type="EMBL" id="GBRH01190987">
    <property type="protein sequence ID" value="JAE06909.1"/>
    <property type="molecule type" value="Transcribed_RNA"/>
</dbReference>
<sequence length="41" mass="5084">MCLLILWMLKYFLPVEDIGRTRFYKFEPSRFFAAKAIYYEI</sequence>
<organism evidence="2">
    <name type="scientific">Arundo donax</name>
    <name type="common">Giant reed</name>
    <name type="synonym">Donax arundinaceus</name>
    <dbReference type="NCBI Taxonomy" id="35708"/>
    <lineage>
        <taxon>Eukaryota</taxon>
        <taxon>Viridiplantae</taxon>
        <taxon>Streptophyta</taxon>
        <taxon>Embryophyta</taxon>
        <taxon>Tracheophyta</taxon>
        <taxon>Spermatophyta</taxon>
        <taxon>Magnoliopsida</taxon>
        <taxon>Liliopsida</taxon>
        <taxon>Poales</taxon>
        <taxon>Poaceae</taxon>
        <taxon>PACMAD clade</taxon>
        <taxon>Arundinoideae</taxon>
        <taxon>Arundineae</taxon>
        <taxon>Arundo</taxon>
    </lineage>
</organism>
<proteinExistence type="predicted"/>